<dbReference type="STRING" id="1239962.C943_00039"/>
<dbReference type="Pfam" id="PF10282">
    <property type="entry name" value="Lactonase"/>
    <property type="match status" value="1"/>
</dbReference>
<dbReference type="InParanoid" id="M7YDN5"/>
<dbReference type="GO" id="GO:0006006">
    <property type="term" value="P:glucose metabolic process"/>
    <property type="evidence" value="ECO:0007669"/>
    <property type="project" value="UniProtKB-KW"/>
</dbReference>
<dbReference type="Gene3D" id="2.130.10.10">
    <property type="entry name" value="YVTN repeat-like/Quinoprotein amine dehydrogenase"/>
    <property type="match status" value="1"/>
</dbReference>
<dbReference type="EMBL" id="AMZY02000001">
    <property type="protein sequence ID" value="EMS35266.1"/>
    <property type="molecule type" value="Genomic_DNA"/>
</dbReference>
<dbReference type="PROSITE" id="PS51257">
    <property type="entry name" value="PROKAR_LIPOPROTEIN"/>
    <property type="match status" value="1"/>
</dbReference>
<dbReference type="InterPro" id="IPR050282">
    <property type="entry name" value="Cycloisomerase_2"/>
</dbReference>
<reference evidence="3" key="1">
    <citation type="submission" date="2013-01" db="EMBL/GenBank/DDBJ databases">
        <title>Genome assembly of Mariniradius saccharolyticus AK6.</title>
        <authorList>
            <person name="Vaidya B."/>
            <person name="Khatri I."/>
            <person name="Tanuku N.R.S."/>
            <person name="Subramanian S."/>
            <person name="Pinnaka A."/>
        </authorList>
    </citation>
    <scope>NUCLEOTIDE SEQUENCE [LARGE SCALE GENOMIC DNA]</scope>
    <source>
        <strain evidence="3">AK6</strain>
    </source>
</reference>
<accession>M7YDN5</accession>
<gene>
    <name evidence="3" type="ORF">C943_00039</name>
</gene>
<comment type="caution">
    <text evidence="3">The sequence shown here is derived from an EMBL/GenBank/DDBJ whole genome shotgun (WGS) entry which is preliminary data.</text>
</comment>
<dbReference type="GO" id="GO:0017057">
    <property type="term" value="F:6-phosphogluconolactonase activity"/>
    <property type="evidence" value="ECO:0007669"/>
    <property type="project" value="TreeGrafter"/>
</dbReference>
<dbReference type="InterPro" id="IPR015943">
    <property type="entry name" value="WD40/YVTN_repeat-like_dom_sf"/>
</dbReference>
<evidence type="ECO:0000256" key="1">
    <source>
        <dbReference type="ARBA" id="ARBA00005564"/>
    </source>
</evidence>
<dbReference type="PANTHER" id="PTHR30344">
    <property type="entry name" value="6-PHOSPHOGLUCONOLACTONASE-RELATED"/>
    <property type="match status" value="1"/>
</dbReference>
<dbReference type="OrthoDB" id="9790815at2"/>
<organism evidence="3 4">
    <name type="scientific">Mariniradius saccharolyticus AK6</name>
    <dbReference type="NCBI Taxonomy" id="1239962"/>
    <lineage>
        <taxon>Bacteria</taxon>
        <taxon>Pseudomonadati</taxon>
        <taxon>Bacteroidota</taxon>
        <taxon>Cytophagia</taxon>
        <taxon>Cytophagales</taxon>
        <taxon>Cyclobacteriaceae</taxon>
        <taxon>Mariniradius</taxon>
    </lineage>
</organism>
<protein>
    <submittedName>
        <fullName evidence="3">3-carboxymuconate cyclase-like protein</fullName>
    </submittedName>
</protein>
<name>M7YDN5_9BACT</name>
<keyword evidence="2" id="KW-0119">Carbohydrate metabolism</keyword>
<keyword evidence="4" id="KW-1185">Reference proteome</keyword>
<dbReference type="FunCoup" id="M7YDN5">
    <property type="interactions" value="86"/>
</dbReference>
<dbReference type="eggNOG" id="COG2706">
    <property type="taxonomic scope" value="Bacteria"/>
</dbReference>
<evidence type="ECO:0000313" key="4">
    <source>
        <dbReference type="Proteomes" id="UP000010953"/>
    </source>
</evidence>
<dbReference type="InterPro" id="IPR011048">
    <property type="entry name" value="Haem_d1_sf"/>
</dbReference>
<evidence type="ECO:0000313" key="3">
    <source>
        <dbReference type="EMBL" id="EMS35266.1"/>
    </source>
</evidence>
<proteinExistence type="inferred from homology"/>
<evidence type="ECO:0000256" key="2">
    <source>
        <dbReference type="ARBA" id="ARBA00022526"/>
    </source>
</evidence>
<keyword evidence="2" id="KW-0313">Glucose metabolism</keyword>
<dbReference type="SUPFAM" id="SSF51004">
    <property type="entry name" value="C-terminal (heme d1) domain of cytochrome cd1-nitrite reductase"/>
    <property type="match status" value="1"/>
</dbReference>
<dbReference type="Proteomes" id="UP000010953">
    <property type="component" value="Unassembled WGS sequence"/>
</dbReference>
<dbReference type="AlphaFoldDB" id="M7YDN5"/>
<dbReference type="PANTHER" id="PTHR30344:SF1">
    <property type="entry name" value="6-PHOSPHOGLUCONOLACTONASE"/>
    <property type="match status" value="1"/>
</dbReference>
<dbReference type="InterPro" id="IPR019405">
    <property type="entry name" value="Lactonase_7-beta_prop"/>
</dbReference>
<sequence length="382" mass="42269">MENWNKQIVGSILVALCLTIACDNKPQEEKVETPYAFLIGTYTENESQGIGLLNFDPDKNVLDVSVVASGVNNPSFVIANNAQTLIYTVEETAGENGGKVKSFRFDRQNNSLEQIDVQDTKGDHPCYLAMDEEERFLVVGNYSGGNFSTFKIDGGKLIPVQTIQHEGQSINIDRQEKAHVHSTVFHPDGKYLLVGDLGTDKIHIYKFNPSYAVPFNHSDPAYFEVAPGSGPRHLTIHPNGSRVYLVHELTAEIGVYSFENGQVGYVESFPLTANDFVGNVSAAEVRISPDARNLYVSNRGDANEISVFKILGDGNLEWVERVKTGGNMPRNFILTKDGKYLLAAHQASNKITVFERNVQTGKLTKLSLEAEINKPVYFFGLD</sequence>
<comment type="similarity">
    <text evidence="1">Belongs to the cycloisomerase 2 family.</text>
</comment>